<dbReference type="EMBL" id="CP126980">
    <property type="protein sequence ID" value="WIN00286.1"/>
    <property type="molecule type" value="Genomic_DNA"/>
</dbReference>
<dbReference type="SUPFAM" id="SSF46785">
    <property type="entry name" value="Winged helix' DNA-binding domain"/>
    <property type="match status" value="1"/>
</dbReference>
<dbReference type="PROSITE" id="PS50995">
    <property type="entry name" value="HTH_MARR_2"/>
    <property type="match status" value="1"/>
</dbReference>
<keyword evidence="3" id="KW-1185">Reference proteome</keyword>
<proteinExistence type="predicted"/>
<dbReference type="Pfam" id="PF12802">
    <property type="entry name" value="MarR_2"/>
    <property type="match status" value="1"/>
</dbReference>
<protein>
    <submittedName>
        <fullName evidence="2">MarR family transcriptional regulator</fullName>
    </submittedName>
</protein>
<dbReference type="SMART" id="SM00347">
    <property type="entry name" value="HTH_MARR"/>
    <property type="match status" value="1"/>
</dbReference>
<evidence type="ECO:0000259" key="1">
    <source>
        <dbReference type="PROSITE" id="PS50995"/>
    </source>
</evidence>
<dbReference type="PANTHER" id="PTHR33164:SF106">
    <property type="entry name" value="TRANSCRIPTIONAL REGULATORY PROTEIN"/>
    <property type="match status" value="1"/>
</dbReference>
<gene>
    <name evidence="2" type="ORF">ACTOB_003983</name>
</gene>
<dbReference type="Proteomes" id="UP001240150">
    <property type="component" value="Chromosome"/>
</dbReference>
<dbReference type="InterPro" id="IPR036388">
    <property type="entry name" value="WH-like_DNA-bd_sf"/>
</dbReference>
<reference evidence="2 3" key="1">
    <citation type="submission" date="2023-06" db="EMBL/GenBank/DDBJ databases">
        <authorList>
            <person name="Yushchuk O."/>
            <person name="Binda E."/>
            <person name="Ruckert-Reed C."/>
            <person name="Fedorenko V."/>
            <person name="Kalinowski J."/>
            <person name="Marinelli F."/>
        </authorList>
    </citation>
    <scope>NUCLEOTIDE SEQUENCE [LARGE SCALE GENOMIC DNA]</scope>
    <source>
        <strain evidence="2 3">NRRL 3884</strain>
    </source>
</reference>
<organism evidence="2 3">
    <name type="scientific">Actinoplanes oblitus</name>
    <dbReference type="NCBI Taxonomy" id="3040509"/>
    <lineage>
        <taxon>Bacteria</taxon>
        <taxon>Bacillati</taxon>
        <taxon>Actinomycetota</taxon>
        <taxon>Actinomycetes</taxon>
        <taxon>Micromonosporales</taxon>
        <taxon>Micromonosporaceae</taxon>
        <taxon>Actinoplanes</taxon>
    </lineage>
</organism>
<dbReference type="InterPro" id="IPR036390">
    <property type="entry name" value="WH_DNA-bd_sf"/>
</dbReference>
<accession>A0ABY8WR00</accession>
<dbReference type="InterPro" id="IPR039422">
    <property type="entry name" value="MarR/SlyA-like"/>
</dbReference>
<dbReference type="Gene3D" id="1.10.10.10">
    <property type="entry name" value="Winged helix-like DNA-binding domain superfamily/Winged helix DNA-binding domain"/>
    <property type="match status" value="1"/>
</dbReference>
<sequence length="152" mass="16031">MSTEGQHTGRNLGRDLSGAVVLFHQAAAARVGLSAGDLKTLELIAAEGPFSASELARRIGLTAAGATSVIARLAAGGFVVREIDPRDRRRAIVRAADGERPELAEAFARLGQALGGVIAEYDTAEQAAILSYLSRMIDVLREQTLQFGSDAR</sequence>
<feature type="domain" description="HTH marR-type" evidence="1">
    <location>
        <begin position="9"/>
        <end position="138"/>
    </location>
</feature>
<dbReference type="PANTHER" id="PTHR33164">
    <property type="entry name" value="TRANSCRIPTIONAL REGULATOR, MARR FAMILY"/>
    <property type="match status" value="1"/>
</dbReference>
<evidence type="ECO:0000313" key="2">
    <source>
        <dbReference type="EMBL" id="WIN00286.1"/>
    </source>
</evidence>
<evidence type="ECO:0000313" key="3">
    <source>
        <dbReference type="Proteomes" id="UP001240150"/>
    </source>
</evidence>
<dbReference type="InterPro" id="IPR000835">
    <property type="entry name" value="HTH_MarR-typ"/>
</dbReference>
<dbReference type="RefSeq" id="WP_284921801.1">
    <property type="nucleotide sequence ID" value="NZ_CP126980.1"/>
</dbReference>
<name>A0ABY8WR00_9ACTN</name>